<evidence type="ECO:0008006" key="4">
    <source>
        <dbReference type="Google" id="ProtNLM"/>
    </source>
</evidence>
<feature type="signal peptide" evidence="1">
    <location>
        <begin position="1"/>
        <end position="24"/>
    </location>
</feature>
<dbReference type="OrthoDB" id="233892at2"/>
<sequence length="462" mass="51220" precursor="true">MYRVCLLITVVCSWGMSSAPVCRAGEFTVSTFQVDVTPPIGHPTIASLCGPAKEVLAPIWIKGMVLQGTDEPVVVAAVDWCEIRNKSYDLWRDRIAEAAGTTRERVMLTSVHQHDTPLSDNEAQEVLTRFGYEGLMIDLNFQEECLDNIVAEVKSSLDRAVPVTHYGLGKAKVVDVASNRRVKDSSGKYSYARGSFSANETIRNQPVGLIDPFLKTISFWNGEMPVVAVSTYSVHPMSYYCRGEVSPDFVGMARQQRQEAVPGVFQIYCSGCSGDTTVSKYNAGDYDSRVALANRLEQGMQDAWEETKTYPLDNLEFKAHQFELSPRDAAGYSISEFEAKLADPQTSLSQRIDAALGISWLNRVSREEPIDLPVLDFGNAKWFVLPAEAFVGYQLEAQELAPDTFLMIPGYGECAPGYLPTREAIAERFDDHHHWTQVSKQAHDEMTAALKLALGLTTSDQD</sequence>
<feature type="chain" id="PRO_5021837575" description="Neutral/alkaline non-lysosomal ceramidase" evidence="1">
    <location>
        <begin position="25"/>
        <end position="462"/>
    </location>
</feature>
<name>A0A518CNZ4_9PLAN</name>
<proteinExistence type="predicted"/>
<dbReference type="EMBL" id="CP036281">
    <property type="protein sequence ID" value="QDU80946.1"/>
    <property type="molecule type" value="Genomic_DNA"/>
</dbReference>
<dbReference type="Proteomes" id="UP000317178">
    <property type="component" value="Chromosome"/>
</dbReference>
<dbReference type="KEGG" id="plon:Pla110_26820"/>
<dbReference type="AlphaFoldDB" id="A0A518CNZ4"/>
<reference evidence="2 3" key="1">
    <citation type="submission" date="2019-02" db="EMBL/GenBank/DDBJ databases">
        <title>Deep-cultivation of Planctomycetes and their phenomic and genomic characterization uncovers novel biology.</title>
        <authorList>
            <person name="Wiegand S."/>
            <person name="Jogler M."/>
            <person name="Boedeker C."/>
            <person name="Pinto D."/>
            <person name="Vollmers J."/>
            <person name="Rivas-Marin E."/>
            <person name="Kohn T."/>
            <person name="Peeters S.H."/>
            <person name="Heuer A."/>
            <person name="Rast P."/>
            <person name="Oberbeckmann S."/>
            <person name="Bunk B."/>
            <person name="Jeske O."/>
            <person name="Meyerdierks A."/>
            <person name="Storesund J.E."/>
            <person name="Kallscheuer N."/>
            <person name="Luecker S."/>
            <person name="Lage O.M."/>
            <person name="Pohl T."/>
            <person name="Merkel B.J."/>
            <person name="Hornburger P."/>
            <person name="Mueller R.-W."/>
            <person name="Bruemmer F."/>
            <person name="Labrenz M."/>
            <person name="Spormann A.M."/>
            <person name="Op den Camp H."/>
            <person name="Overmann J."/>
            <person name="Amann R."/>
            <person name="Jetten M.S.M."/>
            <person name="Mascher T."/>
            <person name="Medema M.H."/>
            <person name="Devos D.P."/>
            <person name="Kaster A.-K."/>
            <person name="Ovreas L."/>
            <person name="Rohde M."/>
            <person name="Galperin M.Y."/>
            <person name="Jogler C."/>
        </authorList>
    </citation>
    <scope>NUCLEOTIDE SEQUENCE [LARGE SCALE GENOMIC DNA]</scope>
    <source>
        <strain evidence="2 3">Pla110</strain>
    </source>
</reference>
<evidence type="ECO:0000313" key="3">
    <source>
        <dbReference type="Proteomes" id="UP000317178"/>
    </source>
</evidence>
<dbReference type="RefSeq" id="WP_144996174.1">
    <property type="nucleotide sequence ID" value="NZ_CP036281.1"/>
</dbReference>
<organism evidence="2 3">
    <name type="scientific">Polystyrenella longa</name>
    <dbReference type="NCBI Taxonomy" id="2528007"/>
    <lineage>
        <taxon>Bacteria</taxon>
        <taxon>Pseudomonadati</taxon>
        <taxon>Planctomycetota</taxon>
        <taxon>Planctomycetia</taxon>
        <taxon>Planctomycetales</taxon>
        <taxon>Planctomycetaceae</taxon>
        <taxon>Polystyrenella</taxon>
    </lineage>
</organism>
<protein>
    <recommendedName>
        <fullName evidence="4">Neutral/alkaline non-lysosomal ceramidase</fullName>
    </recommendedName>
</protein>
<keyword evidence="1" id="KW-0732">Signal</keyword>
<evidence type="ECO:0000256" key="1">
    <source>
        <dbReference type="SAM" id="SignalP"/>
    </source>
</evidence>
<gene>
    <name evidence="2" type="ORF">Pla110_26820</name>
</gene>
<keyword evidence="3" id="KW-1185">Reference proteome</keyword>
<accession>A0A518CNZ4</accession>
<evidence type="ECO:0000313" key="2">
    <source>
        <dbReference type="EMBL" id="QDU80946.1"/>
    </source>
</evidence>